<keyword evidence="2" id="KW-1185">Reference proteome</keyword>
<protein>
    <submittedName>
        <fullName evidence="1">Uncharacterized protein</fullName>
    </submittedName>
</protein>
<dbReference type="Proteomes" id="UP001059893">
    <property type="component" value="Unassembled WGS sequence"/>
</dbReference>
<accession>A0ABQ8NNB6</accession>
<proteinExistence type="predicted"/>
<gene>
    <name evidence="1" type="ORF">MCOR33_005173</name>
</gene>
<evidence type="ECO:0000313" key="2">
    <source>
        <dbReference type="Proteomes" id="UP001059893"/>
    </source>
</evidence>
<sequence>MSIRQRRAGDWGASHSITVSTLSSNIFANMTAQMDVGVETTQKFYLYLATSLWQATAIETILAARPSFVNSDPDSQAFCWMLGTTVRLTRATSVCTGSLSAFAIRWNNRHISYMPANEQHLKAEGLLVRKIDGPLPSLIQLPESFSGAEVYEMVGSWSVWVMYDDLTDEELPLFPPLPAIDELLSGESTETIVII</sequence>
<organism evidence="1 2">
    <name type="scientific">Pyricularia grisea</name>
    <name type="common">Crabgrass-specific blast fungus</name>
    <name type="synonym">Magnaporthe grisea</name>
    <dbReference type="NCBI Taxonomy" id="148305"/>
    <lineage>
        <taxon>Eukaryota</taxon>
        <taxon>Fungi</taxon>
        <taxon>Dikarya</taxon>
        <taxon>Ascomycota</taxon>
        <taxon>Pezizomycotina</taxon>
        <taxon>Sordariomycetes</taxon>
        <taxon>Sordariomycetidae</taxon>
        <taxon>Magnaporthales</taxon>
        <taxon>Pyriculariaceae</taxon>
        <taxon>Pyricularia</taxon>
    </lineage>
</organism>
<comment type="caution">
    <text evidence="1">The sequence shown here is derived from an EMBL/GenBank/DDBJ whole genome shotgun (WGS) entry which is preliminary data.</text>
</comment>
<evidence type="ECO:0000313" key="1">
    <source>
        <dbReference type="EMBL" id="KAI6298788.1"/>
    </source>
</evidence>
<dbReference type="EMBL" id="JABSND010000082">
    <property type="protein sequence ID" value="KAI6298788.1"/>
    <property type="molecule type" value="Genomic_DNA"/>
</dbReference>
<reference evidence="1" key="1">
    <citation type="submission" date="2021-01" db="EMBL/GenBank/DDBJ databases">
        <title>Deciphering the adaptive evolutionary patterns associated with biogeogrpahic diversity in the finger millet blast pathogen Magnaporthe oryzae in Eastern Africa.</title>
        <authorList>
            <person name="Onyema G."/>
            <person name="Shittu T.A."/>
            <person name="Dodsworth S."/>
            <person name="Devilliers S."/>
            <person name="Muthumeenakshi S."/>
            <person name="Sreenivasaprasad S."/>
        </authorList>
    </citation>
    <scope>NUCLEOTIDE SEQUENCE</scope>
    <source>
        <strain evidence="1">D15/s37</strain>
    </source>
</reference>
<name>A0ABQ8NNB6_PYRGI</name>